<dbReference type="EMBL" id="KZ305019">
    <property type="protein sequence ID" value="PIA62543.1"/>
    <property type="molecule type" value="Genomic_DNA"/>
</dbReference>
<gene>
    <name evidence="1" type="ORF">AQUCO_00200511v1</name>
</gene>
<dbReference type="FunCoup" id="A0A2G5F3F6">
    <property type="interactions" value="723"/>
</dbReference>
<proteinExistence type="predicted"/>
<accession>A0A2G5F3F6</accession>
<organism evidence="1 2">
    <name type="scientific">Aquilegia coerulea</name>
    <name type="common">Rocky mountain columbine</name>
    <dbReference type="NCBI Taxonomy" id="218851"/>
    <lineage>
        <taxon>Eukaryota</taxon>
        <taxon>Viridiplantae</taxon>
        <taxon>Streptophyta</taxon>
        <taxon>Embryophyta</taxon>
        <taxon>Tracheophyta</taxon>
        <taxon>Spermatophyta</taxon>
        <taxon>Magnoliopsida</taxon>
        <taxon>Ranunculales</taxon>
        <taxon>Ranunculaceae</taxon>
        <taxon>Thalictroideae</taxon>
        <taxon>Aquilegia</taxon>
    </lineage>
</organism>
<evidence type="ECO:0000313" key="2">
    <source>
        <dbReference type="Proteomes" id="UP000230069"/>
    </source>
</evidence>
<name>A0A2G5F3F6_AQUCA</name>
<dbReference type="STRING" id="218851.A0A2G5F3F6"/>
<keyword evidence="2" id="KW-1185">Reference proteome</keyword>
<dbReference type="PANTHER" id="PTHR37181">
    <property type="entry name" value="F6A14.6 PROTEIN"/>
    <property type="match status" value="1"/>
</dbReference>
<protein>
    <submittedName>
        <fullName evidence="1">Uncharacterized protein</fullName>
    </submittedName>
</protein>
<dbReference type="Proteomes" id="UP000230069">
    <property type="component" value="Unassembled WGS sequence"/>
</dbReference>
<dbReference type="InParanoid" id="A0A2G5F3F6"/>
<dbReference type="AlphaFoldDB" id="A0A2G5F3F6"/>
<dbReference type="OrthoDB" id="783877at2759"/>
<evidence type="ECO:0000313" key="1">
    <source>
        <dbReference type="EMBL" id="PIA62543.1"/>
    </source>
</evidence>
<sequence length="397" mass="45142">MTLLEVITKASIEQETQTPQSKYPIVLNPDDIFTNLKPESKDSEEDVSLIKRVEGWKISETDSEIIKMGNEFCKKLQRKLKNTNLFKKDEFLKLLNSFLEKNRKSFHLFEEIDSSLSNYTCLMIKNLRFFITPNVAALILEGCVVFEIWDLVDMLIVDGVVGRFSSSNLIDRLIEKKRSNLLCLCIKHFSDIQSSDVRTLLKYFLSPPNGAYSTMVNVRKKWEKQALLAIEKATDGSLPIENLALAKQASILLMIAHDDFSSAELCMHYLFASSEIDDLTLSYSLSGLDGSVKLKLIRYFGKWVKKYLRFPQAGPCPKAADVLGLRLCGWVPSLESVVKYLGLVLDKQFASLVLDAEVHDELRSLEEDVKFLAAEARFCSSLAVVVKNLKRMKREKN</sequence>
<reference evidence="1 2" key="1">
    <citation type="submission" date="2017-09" db="EMBL/GenBank/DDBJ databases">
        <title>WGS assembly of Aquilegia coerulea Goldsmith.</title>
        <authorList>
            <person name="Hodges S."/>
            <person name="Kramer E."/>
            <person name="Nordborg M."/>
            <person name="Tomkins J."/>
            <person name="Borevitz J."/>
            <person name="Derieg N."/>
            <person name="Yan J."/>
            <person name="Mihaltcheva S."/>
            <person name="Hayes R.D."/>
            <person name="Rokhsar D."/>
        </authorList>
    </citation>
    <scope>NUCLEOTIDE SEQUENCE [LARGE SCALE GENOMIC DNA]</scope>
    <source>
        <strain evidence="2">cv. Goldsmith</strain>
    </source>
</reference>
<dbReference type="PANTHER" id="PTHR37181:SF1">
    <property type="entry name" value="F6A14.6 PROTEIN"/>
    <property type="match status" value="1"/>
</dbReference>